<dbReference type="Gene3D" id="3.40.50.300">
    <property type="entry name" value="P-loop containing nucleotide triphosphate hydrolases"/>
    <property type="match status" value="1"/>
</dbReference>
<dbReference type="EMBL" id="KZ825058">
    <property type="protein sequence ID" value="RAH59520.1"/>
    <property type="molecule type" value="Genomic_DNA"/>
</dbReference>
<dbReference type="GO" id="GO:0016887">
    <property type="term" value="F:ATP hydrolysis activity"/>
    <property type="evidence" value="ECO:0007669"/>
    <property type="project" value="InterPro"/>
</dbReference>
<feature type="compositionally biased region" description="Basic residues" evidence="1">
    <location>
        <begin position="958"/>
        <end position="968"/>
    </location>
</feature>
<feature type="compositionally biased region" description="Acidic residues" evidence="1">
    <location>
        <begin position="923"/>
        <end position="935"/>
    </location>
</feature>
<feature type="compositionally biased region" description="Basic residues" evidence="1">
    <location>
        <begin position="984"/>
        <end position="998"/>
    </location>
</feature>
<feature type="compositionally biased region" description="Basic and acidic residues" evidence="1">
    <location>
        <begin position="969"/>
        <end position="983"/>
    </location>
</feature>
<dbReference type="Proteomes" id="UP000249526">
    <property type="component" value="Unassembled WGS sequence"/>
</dbReference>
<gene>
    <name evidence="3" type="ORF">BO85DRAFT_476199</name>
</gene>
<dbReference type="GeneID" id="37166168"/>
<feature type="compositionally biased region" description="Basic and acidic residues" evidence="1">
    <location>
        <begin position="887"/>
        <end position="902"/>
    </location>
</feature>
<dbReference type="PANTHER" id="PTHR46411">
    <property type="entry name" value="FAMILY ATPASE, PUTATIVE-RELATED"/>
    <property type="match status" value="1"/>
</dbReference>
<feature type="compositionally biased region" description="Basic residues" evidence="1">
    <location>
        <begin position="903"/>
        <end position="917"/>
    </location>
</feature>
<evidence type="ECO:0000256" key="1">
    <source>
        <dbReference type="SAM" id="MobiDB-lite"/>
    </source>
</evidence>
<feature type="region of interest" description="Disordered" evidence="1">
    <location>
        <begin position="51"/>
        <end position="110"/>
    </location>
</feature>
<dbReference type="CDD" id="cd19481">
    <property type="entry name" value="RecA-like_protease"/>
    <property type="match status" value="1"/>
</dbReference>
<dbReference type="GO" id="GO:0005524">
    <property type="term" value="F:ATP binding"/>
    <property type="evidence" value="ECO:0007669"/>
    <property type="project" value="InterPro"/>
</dbReference>
<reference evidence="3 4" key="1">
    <citation type="submission" date="2018-02" db="EMBL/GenBank/DDBJ databases">
        <title>The genomes of Aspergillus section Nigri reveals drivers in fungal speciation.</title>
        <authorList>
            <consortium name="DOE Joint Genome Institute"/>
            <person name="Vesth T.C."/>
            <person name="Nybo J."/>
            <person name="Theobald S."/>
            <person name="Brandl J."/>
            <person name="Frisvad J.C."/>
            <person name="Nielsen K.F."/>
            <person name="Lyhne E.K."/>
            <person name="Kogle M.E."/>
            <person name="Kuo A."/>
            <person name="Riley R."/>
            <person name="Clum A."/>
            <person name="Nolan M."/>
            <person name="Lipzen A."/>
            <person name="Salamov A."/>
            <person name="Henrissat B."/>
            <person name="Wiebenga A."/>
            <person name="De vries R.P."/>
            <person name="Grigoriev I.V."/>
            <person name="Mortensen U.H."/>
            <person name="Andersen M.R."/>
            <person name="Baker S.E."/>
        </authorList>
    </citation>
    <scope>NUCLEOTIDE SEQUENCE [LARGE SCALE GENOMIC DNA]</scope>
    <source>
        <strain evidence="3 4">CBS 112811</strain>
    </source>
</reference>
<dbReference type="InterPro" id="IPR054289">
    <property type="entry name" value="DUF7025"/>
</dbReference>
<keyword evidence="4" id="KW-1185">Reference proteome</keyword>
<dbReference type="RefSeq" id="XP_025517442.1">
    <property type="nucleotide sequence ID" value="XM_025662766.1"/>
</dbReference>
<dbReference type="SMART" id="SM00382">
    <property type="entry name" value="AAA"/>
    <property type="match status" value="1"/>
</dbReference>
<dbReference type="InterPro" id="IPR003593">
    <property type="entry name" value="AAA+_ATPase"/>
</dbReference>
<sequence>MRHFSQFPQTVDVYCKHSEVIDPITDDTVPKLPTSLSNSGMDCTVVEIDTPAPISPTHTTITAQEAPIEDPSPLNGEERPLSPEAGEGDTNGVDSDMNSVSDSDDDDPSVKNVLKKYKEAKKYFVESNGIIYVPNAQWSGFQDYCAGCHLYVASDVPHVGGEAGKSTCKTIPERLPHQRSIKSEHSDERIQRSFLPPRVKIVNRALQMALEEVVGIYNSNNDHVAPYRAIVPYHEEIRRLLLQKEQEFSKLAMIYPDDPAVRRTHSWLPEPFSYYTMHLSSVHPPDDPVADGTYPGGRDDVLRARTLLDGLRTLIHFLDCDLGDLVRARQQIVKGTLERIPFPYLWHLYYPGQVIVTKKPKYQAYRVLQVCGGRRAAGVEAFKAASSRKSSNLVIDCFCLDFDGKHIRALPKIISIRPYDGQLPITALEAYPLEFEPQVREILVQRGRKFVDLAGVSHRRYKGLNLRESDFNKYEEIDSDVIIDFELALRSKEVATNLPDYGGGVIFEPTEENPDETRDQDCDFDNKDLLNKLRFDFIQNTSLLEDQDLEALSDDSLMLLPPRVYGYVLLSRAWHPLDIDLITEINVIGGNQPDPFDDLVLPEKHRDIVRALVKTHARARGTLGSTEMANSLVKREFDIVKGKGRGLIILLHGAPGVGKTSTAECVAAHTGRPLFPITCGDLGGDSAQEVEANLERFFDMARKWGCVLLLDEADVFLGERIKGDIRQNSLVSVFLRVLECYSGILILTTNRVGDFDEAATSRIHCALYYPPLDRKRTLEVWRKGIGRLRLQNGSCPIPVKFDRKEILDFARRLWKDGYRWNGRQIKNALQTAVALAEWDKIKDNPDSEACPELKVEHLDTVAKANAHFESYLTQVRTSDDTRAKYNALRRDDLTEKIPDTPSRRKQATPKLSKKKMRWPTLSNDEDESEEETETSDSERSSQENSESDSEPMVVQPSKKSRSHQKKKGKDGEKDQSKGREGSKKAGKSRTKSSSKKSKKEPPQESSSSSESGSGSDEQ</sequence>
<dbReference type="InterPro" id="IPR027417">
    <property type="entry name" value="P-loop_NTPase"/>
</dbReference>
<accession>A0A8G1R863</accession>
<dbReference type="SUPFAM" id="SSF52540">
    <property type="entry name" value="P-loop containing nucleoside triphosphate hydrolases"/>
    <property type="match status" value="1"/>
</dbReference>
<feature type="compositionally biased region" description="Low complexity" evidence="1">
    <location>
        <begin position="1003"/>
        <end position="1018"/>
    </location>
</feature>
<protein>
    <recommendedName>
        <fullName evidence="2">AAA+ ATPase domain-containing protein</fullName>
    </recommendedName>
</protein>
<feature type="region of interest" description="Disordered" evidence="1">
    <location>
        <begin position="887"/>
        <end position="1018"/>
    </location>
</feature>
<organism evidence="3 4">
    <name type="scientific">Aspergillus piperis CBS 112811</name>
    <dbReference type="NCBI Taxonomy" id="1448313"/>
    <lineage>
        <taxon>Eukaryota</taxon>
        <taxon>Fungi</taxon>
        <taxon>Dikarya</taxon>
        <taxon>Ascomycota</taxon>
        <taxon>Pezizomycotina</taxon>
        <taxon>Eurotiomycetes</taxon>
        <taxon>Eurotiomycetidae</taxon>
        <taxon>Eurotiales</taxon>
        <taxon>Aspergillaceae</taxon>
        <taxon>Aspergillus</taxon>
        <taxon>Aspergillus subgen. Circumdati</taxon>
    </lineage>
</organism>
<evidence type="ECO:0000259" key="2">
    <source>
        <dbReference type="SMART" id="SM00382"/>
    </source>
</evidence>
<dbReference type="AlphaFoldDB" id="A0A8G1R863"/>
<dbReference type="InterPro" id="IPR003959">
    <property type="entry name" value="ATPase_AAA_core"/>
</dbReference>
<dbReference type="PANTHER" id="PTHR46411:SF3">
    <property type="entry name" value="AAA+ ATPASE DOMAIN-CONTAINING PROTEIN"/>
    <property type="match status" value="1"/>
</dbReference>
<dbReference type="InterPro" id="IPR056599">
    <property type="entry name" value="AAA_lid_fung"/>
</dbReference>
<proteinExistence type="predicted"/>
<evidence type="ECO:0000313" key="4">
    <source>
        <dbReference type="Proteomes" id="UP000249526"/>
    </source>
</evidence>
<evidence type="ECO:0000313" key="3">
    <source>
        <dbReference type="EMBL" id="RAH59520.1"/>
    </source>
</evidence>
<name>A0A8G1R863_9EURO</name>
<dbReference type="Pfam" id="PF22942">
    <property type="entry name" value="DUF7025"/>
    <property type="match status" value="1"/>
</dbReference>
<dbReference type="Pfam" id="PF23232">
    <property type="entry name" value="AAA_lid_13"/>
    <property type="match status" value="1"/>
</dbReference>
<dbReference type="Pfam" id="PF00004">
    <property type="entry name" value="AAA"/>
    <property type="match status" value="1"/>
</dbReference>
<feature type="domain" description="AAA+ ATPase" evidence="2">
    <location>
        <begin position="645"/>
        <end position="773"/>
    </location>
</feature>